<feature type="transmembrane region" description="Helical" evidence="6">
    <location>
        <begin position="157"/>
        <end position="178"/>
    </location>
</feature>
<dbReference type="Gene3D" id="1.20.1250.20">
    <property type="entry name" value="MFS general substrate transporter like domains"/>
    <property type="match status" value="1"/>
</dbReference>
<feature type="transmembrane region" description="Helical" evidence="6">
    <location>
        <begin position="93"/>
        <end position="114"/>
    </location>
</feature>
<evidence type="ECO:0000259" key="7">
    <source>
        <dbReference type="PROSITE" id="PS50850"/>
    </source>
</evidence>
<dbReference type="CDD" id="cd17321">
    <property type="entry name" value="MFS_MMR_MDR_like"/>
    <property type="match status" value="1"/>
</dbReference>
<feature type="transmembrane region" description="Helical" evidence="6">
    <location>
        <begin position="126"/>
        <end position="151"/>
    </location>
</feature>
<sequence>MVLVSVLTATFIGGFDASIMLLAAPTLQSALGASFAQTQLVVVGYTTAYAVALMTGGRLGDVLGRRRVFLWGAAGFTFTSAVCALATTPSVLIAARVAQGLTAALMLPQVLAIIRASLPPAARRRAVGLYGATIGLAWVAGPVCGGALMAWNPFDLGWRALFLVNLPIGVLIIAGAWHRVPESHGPRRRLDVMGAVLLGGALFLLLTVLGGSLRLRPAYVVPALGAVGALLAVFWARERRLEARSLSPIVPPGLFRQRRFARGLAAVLAFYAGNQGFLALLAYYVQDGLERSPLVASLLFCPLSAGFALASAVGGRIPAHTERRTALGGISLMAAGLAIFAGTVCWAPVSLQLAVMPGALGMLGLGQGLVAGPLISLVLTTAPPEDSGAASAVLLTVTQLAHACSVAVIGSVFGAMLGGDPGEGAHSVADHARAATATTLLVLAVCLLAGFLVHRLFSRGRSAGVPEADPSVPTG</sequence>
<dbReference type="Pfam" id="PF07690">
    <property type="entry name" value="MFS_1"/>
    <property type="match status" value="1"/>
</dbReference>
<dbReference type="PANTHER" id="PTHR42718">
    <property type="entry name" value="MAJOR FACILITATOR SUPERFAMILY MULTIDRUG TRANSPORTER MFSC"/>
    <property type="match status" value="1"/>
</dbReference>
<evidence type="ECO:0000313" key="8">
    <source>
        <dbReference type="EMBL" id="MFB9463420.1"/>
    </source>
</evidence>
<organism evidence="8 9">
    <name type="scientific">Streptomyces cinereospinus</name>
    <dbReference type="NCBI Taxonomy" id="285561"/>
    <lineage>
        <taxon>Bacteria</taxon>
        <taxon>Bacillati</taxon>
        <taxon>Actinomycetota</taxon>
        <taxon>Actinomycetes</taxon>
        <taxon>Kitasatosporales</taxon>
        <taxon>Streptomycetaceae</taxon>
        <taxon>Streptomyces</taxon>
    </lineage>
</organism>
<feature type="transmembrane region" description="Helical" evidence="6">
    <location>
        <begin position="190"/>
        <end position="213"/>
    </location>
</feature>
<feature type="transmembrane region" description="Helical" evidence="6">
    <location>
        <begin position="355"/>
        <end position="380"/>
    </location>
</feature>
<dbReference type="Gene3D" id="1.20.1720.10">
    <property type="entry name" value="Multidrug resistance protein D"/>
    <property type="match status" value="1"/>
</dbReference>
<evidence type="ECO:0000256" key="1">
    <source>
        <dbReference type="ARBA" id="ARBA00004651"/>
    </source>
</evidence>
<evidence type="ECO:0000256" key="4">
    <source>
        <dbReference type="ARBA" id="ARBA00023136"/>
    </source>
</evidence>
<dbReference type="EMBL" id="JBHMCY010000018">
    <property type="protein sequence ID" value="MFB9463420.1"/>
    <property type="molecule type" value="Genomic_DNA"/>
</dbReference>
<feature type="transmembrane region" description="Helical" evidence="6">
    <location>
        <begin position="219"/>
        <end position="236"/>
    </location>
</feature>
<dbReference type="InterPro" id="IPR011701">
    <property type="entry name" value="MFS"/>
</dbReference>
<feature type="transmembrane region" description="Helical" evidence="6">
    <location>
        <begin position="292"/>
        <end position="314"/>
    </location>
</feature>
<evidence type="ECO:0000256" key="3">
    <source>
        <dbReference type="ARBA" id="ARBA00022989"/>
    </source>
</evidence>
<evidence type="ECO:0000256" key="6">
    <source>
        <dbReference type="SAM" id="Phobius"/>
    </source>
</evidence>
<feature type="transmembrane region" description="Helical" evidence="6">
    <location>
        <begin position="434"/>
        <end position="453"/>
    </location>
</feature>
<gene>
    <name evidence="8" type="ORF">ACFF45_12030</name>
</gene>
<proteinExistence type="predicted"/>
<keyword evidence="2 6" id="KW-0812">Transmembrane</keyword>
<dbReference type="Proteomes" id="UP001589709">
    <property type="component" value="Unassembled WGS sequence"/>
</dbReference>
<keyword evidence="4 6" id="KW-0472">Membrane</keyword>
<comment type="subcellular location">
    <subcellularLocation>
        <location evidence="1">Cell membrane</location>
        <topology evidence="1">Multi-pass membrane protein</topology>
    </subcellularLocation>
</comment>
<evidence type="ECO:0000256" key="5">
    <source>
        <dbReference type="ARBA" id="ARBA00023251"/>
    </source>
</evidence>
<keyword evidence="9" id="KW-1185">Reference proteome</keyword>
<dbReference type="RefSeq" id="WP_381345570.1">
    <property type="nucleotide sequence ID" value="NZ_JBHMCY010000018.1"/>
</dbReference>
<feature type="transmembrane region" description="Helical" evidence="6">
    <location>
        <begin position="392"/>
        <end position="414"/>
    </location>
</feature>
<dbReference type="SUPFAM" id="SSF103473">
    <property type="entry name" value="MFS general substrate transporter"/>
    <property type="match status" value="1"/>
</dbReference>
<protein>
    <submittedName>
        <fullName evidence="8">MFS transporter</fullName>
    </submittedName>
</protein>
<reference evidence="8 9" key="1">
    <citation type="submission" date="2024-09" db="EMBL/GenBank/DDBJ databases">
        <authorList>
            <person name="Sun Q."/>
            <person name="Mori K."/>
        </authorList>
    </citation>
    <scope>NUCLEOTIDE SEQUENCE [LARGE SCALE GENOMIC DNA]</scope>
    <source>
        <strain evidence="8 9">JCM 6917</strain>
    </source>
</reference>
<keyword evidence="3 6" id="KW-1133">Transmembrane helix</keyword>
<feature type="transmembrane region" description="Helical" evidence="6">
    <location>
        <begin position="326"/>
        <end position="349"/>
    </location>
</feature>
<comment type="caution">
    <text evidence="8">The sequence shown here is derived from an EMBL/GenBank/DDBJ whole genome shotgun (WGS) entry which is preliminary data.</text>
</comment>
<dbReference type="PROSITE" id="PS50850">
    <property type="entry name" value="MFS"/>
    <property type="match status" value="1"/>
</dbReference>
<feature type="domain" description="Major facilitator superfamily (MFS) profile" evidence="7">
    <location>
        <begin position="2"/>
        <end position="462"/>
    </location>
</feature>
<evidence type="ECO:0000313" key="9">
    <source>
        <dbReference type="Proteomes" id="UP001589709"/>
    </source>
</evidence>
<evidence type="ECO:0000256" key="2">
    <source>
        <dbReference type="ARBA" id="ARBA00022692"/>
    </source>
</evidence>
<dbReference type="InterPro" id="IPR036259">
    <property type="entry name" value="MFS_trans_sf"/>
</dbReference>
<accession>A0ABV5MZG6</accession>
<feature type="transmembrane region" description="Helical" evidence="6">
    <location>
        <begin position="264"/>
        <end position="286"/>
    </location>
</feature>
<feature type="transmembrane region" description="Helical" evidence="6">
    <location>
        <begin position="68"/>
        <end position="87"/>
    </location>
</feature>
<keyword evidence="5" id="KW-0046">Antibiotic resistance</keyword>
<name>A0ABV5MZG6_9ACTN</name>
<dbReference type="PANTHER" id="PTHR42718:SF39">
    <property type="entry name" value="ACTINORHODIN TRANSPORTER-RELATED"/>
    <property type="match status" value="1"/>
</dbReference>
<feature type="transmembrane region" description="Helical" evidence="6">
    <location>
        <begin position="40"/>
        <end position="56"/>
    </location>
</feature>
<dbReference type="InterPro" id="IPR020846">
    <property type="entry name" value="MFS_dom"/>
</dbReference>